<dbReference type="CDD" id="cd02440">
    <property type="entry name" value="AdoMet_MTases"/>
    <property type="match status" value="1"/>
</dbReference>
<keyword evidence="5" id="KW-1185">Reference proteome</keyword>
<reference evidence="4" key="1">
    <citation type="journal article" date="2019" name="PLoS Negl. Trop. Dis.">
        <title>Revisiting the worldwide diversity of Leptospira species in the environment.</title>
        <authorList>
            <person name="Vincent A.T."/>
            <person name="Schiettekatte O."/>
            <person name="Bourhy P."/>
            <person name="Veyrier F.J."/>
            <person name="Picardeau M."/>
        </authorList>
    </citation>
    <scope>NUCLEOTIDE SEQUENCE [LARGE SCALE GENOMIC DNA]</scope>
    <source>
        <strain evidence="4">201300427</strain>
    </source>
</reference>
<dbReference type="Gene3D" id="3.40.50.150">
    <property type="entry name" value="Vaccinia Virus protein VP39"/>
    <property type="match status" value="1"/>
</dbReference>
<dbReference type="SUPFAM" id="SSF53335">
    <property type="entry name" value="S-adenosyl-L-methionine-dependent methyltransferases"/>
    <property type="match status" value="1"/>
</dbReference>
<dbReference type="PANTHER" id="PTHR43861">
    <property type="entry name" value="TRANS-ACONITATE 2-METHYLTRANSFERASE-RELATED"/>
    <property type="match status" value="1"/>
</dbReference>
<name>A0A4R9M1Q0_9LEPT</name>
<accession>A0A4R9M1Q0</accession>
<gene>
    <name evidence="4" type="ORF">EHS15_05840</name>
</gene>
<keyword evidence="2" id="KW-0175">Coiled coil</keyword>
<feature type="coiled-coil region" evidence="2">
    <location>
        <begin position="65"/>
        <end position="92"/>
    </location>
</feature>
<dbReference type="GO" id="GO:0008168">
    <property type="term" value="F:methyltransferase activity"/>
    <property type="evidence" value="ECO:0007669"/>
    <property type="project" value="UniProtKB-KW"/>
</dbReference>
<keyword evidence="1 4" id="KW-0808">Transferase</keyword>
<dbReference type="RefSeq" id="WP_135759620.1">
    <property type="nucleotide sequence ID" value="NZ_RQHW01000018.1"/>
</dbReference>
<proteinExistence type="predicted"/>
<evidence type="ECO:0000256" key="1">
    <source>
        <dbReference type="ARBA" id="ARBA00022679"/>
    </source>
</evidence>
<dbReference type="GO" id="GO:0032259">
    <property type="term" value="P:methylation"/>
    <property type="evidence" value="ECO:0007669"/>
    <property type="project" value="UniProtKB-KW"/>
</dbReference>
<dbReference type="Pfam" id="PF13847">
    <property type="entry name" value="Methyltransf_31"/>
    <property type="match status" value="1"/>
</dbReference>
<dbReference type="OrthoDB" id="9791837at2"/>
<evidence type="ECO:0000313" key="5">
    <source>
        <dbReference type="Proteomes" id="UP000298058"/>
    </source>
</evidence>
<dbReference type="Proteomes" id="UP000298058">
    <property type="component" value="Unassembled WGS sequence"/>
</dbReference>
<dbReference type="InterPro" id="IPR025714">
    <property type="entry name" value="Methyltranfer_dom"/>
</dbReference>
<feature type="domain" description="Methyltransferase" evidence="3">
    <location>
        <begin position="36"/>
        <end position="154"/>
    </location>
</feature>
<keyword evidence="4" id="KW-0489">Methyltransferase</keyword>
<comment type="caution">
    <text evidence="4">The sequence shown here is derived from an EMBL/GenBank/DDBJ whole genome shotgun (WGS) entry which is preliminary data.</text>
</comment>
<sequence>MEENLFNQLANKYDTPERKELAKIIAGEIKTELKKSKNQTLIDYGCGTGLVGLELAALVDRLILMDSSEQMLEITKKKIEKANLRNAEAIDSDFTKTGSDTKADIILVSLVLLHIPATQEILSQFYSALHPQGKLMIVDFDKNENINHPKVHNGFDHSNLKSLLTDAGFHSTEIRTFYHGKNIFMNRDASLFLSISQK</sequence>
<organism evidence="4 5">
    <name type="scientific">Leptospira idonii</name>
    <dbReference type="NCBI Taxonomy" id="1193500"/>
    <lineage>
        <taxon>Bacteria</taxon>
        <taxon>Pseudomonadati</taxon>
        <taxon>Spirochaetota</taxon>
        <taxon>Spirochaetia</taxon>
        <taxon>Leptospirales</taxon>
        <taxon>Leptospiraceae</taxon>
        <taxon>Leptospira</taxon>
    </lineage>
</organism>
<evidence type="ECO:0000313" key="4">
    <source>
        <dbReference type="EMBL" id="TGN19901.1"/>
    </source>
</evidence>
<evidence type="ECO:0000259" key="3">
    <source>
        <dbReference type="Pfam" id="PF13847"/>
    </source>
</evidence>
<evidence type="ECO:0000256" key="2">
    <source>
        <dbReference type="SAM" id="Coils"/>
    </source>
</evidence>
<dbReference type="EMBL" id="RQHW01000018">
    <property type="protein sequence ID" value="TGN19901.1"/>
    <property type="molecule type" value="Genomic_DNA"/>
</dbReference>
<dbReference type="InterPro" id="IPR029063">
    <property type="entry name" value="SAM-dependent_MTases_sf"/>
</dbReference>
<dbReference type="PANTHER" id="PTHR43861:SF3">
    <property type="entry name" value="PUTATIVE (AFU_ORTHOLOGUE AFUA_2G14390)-RELATED"/>
    <property type="match status" value="1"/>
</dbReference>
<protein>
    <submittedName>
        <fullName evidence="4">Class I SAM-dependent methyltransferase</fullName>
    </submittedName>
</protein>
<dbReference type="AlphaFoldDB" id="A0A4R9M1Q0"/>